<dbReference type="EMBL" id="LVYV01000005">
    <property type="protein sequence ID" value="KZD24232.1"/>
    <property type="molecule type" value="Genomic_DNA"/>
</dbReference>
<keyword evidence="2" id="KW-1185">Reference proteome</keyword>
<comment type="caution">
    <text evidence="1">The sequence shown here is derived from an EMBL/GenBank/DDBJ whole genome shotgun (WGS) entry which is preliminary data.</text>
</comment>
<dbReference type="AlphaFoldDB" id="A0A161SSD6"/>
<accession>A0A161SSD6</accession>
<protein>
    <submittedName>
        <fullName evidence="1">Uncharacterized protein</fullName>
    </submittedName>
</protein>
<reference evidence="1" key="1">
    <citation type="submission" date="2016-03" db="EMBL/GenBank/DDBJ databases">
        <title>Microsymbionts genomes from the relict species Vavilovia formosa (Stev.) Fed.</title>
        <authorList>
            <person name="Kopat V."/>
            <person name="Chirak E."/>
            <person name="Kimeklis A."/>
            <person name="Andronov E."/>
        </authorList>
    </citation>
    <scope>NUCLEOTIDE SEQUENCE [LARGE SCALE GENOMIC DNA]</scope>
    <source>
        <strain evidence="1">Vaf07</strain>
    </source>
</reference>
<organism evidence="1 2">
    <name type="scientific">Tardiphaga robiniae</name>
    <dbReference type="NCBI Taxonomy" id="943830"/>
    <lineage>
        <taxon>Bacteria</taxon>
        <taxon>Pseudomonadati</taxon>
        <taxon>Pseudomonadota</taxon>
        <taxon>Alphaproteobacteria</taxon>
        <taxon>Hyphomicrobiales</taxon>
        <taxon>Nitrobacteraceae</taxon>
        <taxon>Tardiphaga</taxon>
    </lineage>
</organism>
<sequence>MIISQHDAWYLAQRARDKNDLAAKRLSDMIVAVCIEEIERGNANILRTHRTCFIKACRRAHHCTGSRPICLLFQRRRVLNAEQQQAMLDEMYWRVLEALVASEAA</sequence>
<evidence type="ECO:0000313" key="1">
    <source>
        <dbReference type="EMBL" id="KZD24232.1"/>
    </source>
</evidence>
<gene>
    <name evidence="1" type="ORF">A4A58_24145</name>
</gene>
<dbReference type="OrthoDB" id="8265197at2"/>
<name>A0A161SSD6_9BRAD</name>
<dbReference type="RefSeq" id="WP_068731329.1">
    <property type="nucleotide sequence ID" value="NZ_LVYV01000005.1"/>
</dbReference>
<proteinExistence type="predicted"/>
<dbReference type="Proteomes" id="UP000076574">
    <property type="component" value="Unassembled WGS sequence"/>
</dbReference>
<evidence type="ECO:0000313" key="2">
    <source>
        <dbReference type="Proteomes" id="UP000076574"/>
    </source>
</evidence>